<name>A0A853IVP6_9BURK</name>
<dbReference type="InterPro" id="IPR026442">
    <property type="entry name" value="IPTL_CTERM"/>
</dbReference>
<comment type="caution">
    <text evidence="3">The sequence shown here is derived from an EMBL/GenBank/DDBJ whole genome shotgun (WGS) entry which is preliminary data.</text>
</comment>
<dbReference type="Pfam" id="PF18203">
    <property type="entry name" value="IPTL-CTERM"/>
    <property type="match status" value="1"/>
</dbReference>
<accession>A0A853IVP6</accession>
<keyword evidence="1" id="KW-0472">Membrane</keyword>
<sequence length="571" mass="52745">MYQNRLPQRCSSTSQDVPAVLPRYPGWRWRSVVLAGALGCGMSLAAAQTVLLDGATGPATVPAGVYWLDVTVTSASGGGGGYDEGAKAGDGGAGVTVTARVAVVPGQTVSAVIGQAGAGGLPKQIGTGGGAGGAGAGAGGNGGNANLNPNSGGGGGGGGASVVTIGSSVVRAGGGGGGGGGSWQIIGDPGASAATSVANAADCATPAPGEPGLGALPGDGAGGGGGGGGYLGAAGTGGETAIEDGPAIGAPAQGGGAGGSCVFMTGPNVLEAAPMAVAGPAGGVGASTNAAGGPGNRGTVRVVTNASARLEAAMAAAFSNVPPTLMPGQTSNVTLTCTNNGPGAAIDAACVPTVASGGATVSNVMCTPPSPAAVLDPGAAMVCTFDLTATSSAGPVELAGTASGGTGPDAVATAETAVQAAGMSVAIGLPANVIAGATAPGTLVCTNSGPAAAPVATCALDALPAGSGEVRNLVCTPTPPTPLAAGEAINCTFDYVAPAALPAGPVTLQASTTSGLTGAPVVTATASLTVTQAGATGVQAVPTLQFWGLLLMSGLLAGLGLRAQRGRSGRR</sequence>
<evidence type="ECO:0000313" key="4">
    <source>
        <dbReference type="Proteomes" id="UP000589716"/>
    </source>
</evidence>
<keyword evidence="1" id="KW-1133">Transmembrane helix</keyword>
<dbReference type="NCBIfam" id="TIGR04174">
    <property type="entry name" value="IPTL_CTERM"/>
    <property type="match status" value="1"/>
</dbReference>
<keyword evidence="4" id="KW-1185">Reference proteome</keyword>
<organism evidence="3 4">
    <name type="scientific">Ottowia beijingensis</name>
    <dbReference type="NCBI Taxonomy" id="1207057"/>
    <lineage>
        <taxon>Bacteria</taxon>
        <taxon>Pseudomonadati</taxon>
        <taxon>Pseudomonadota</taxon>
        <taxon>Betaproteobacteria</taxon>
        <taxon>Burkholderiales</taxon>
        <taxon>Comamonadaceae</taxon>
        <taxon>Ottowia</taxon>
    </lineage>
</organism>
<gene>
    <name evidence="3" type="ORF">H0I39_10970</name>
</gene>
<evidence type="ECO:0000313" key="3">
    <source>
        <dbReference type="EMBL" id="NZA02141.1"/>
    </source>
</evidence>
<reference evidence="3 4" key="1">
    <citation type="submission" date="2020-07" db="EMBL/GenBank/DDBJ databases">
        <authorList>
            <person name="Maaloum M."/>
        </authorList>
    </citation>
    <scope>NUCLEOTIDE SEQUENCE [LARGE SCALE GENOMIC DNA]</scope>
    <source>
        <strain evidence="3 4">GCS-AN-3</strain>
    </source>
</reference>
<feature type="transmembrane region" description="Helical" evidence="1">
    <location>
        <begin position="544"/>
        <end position="561"/>
    </location>
</feature>
<dbReference type="AlphaFoldDB" id="A0A853IVP6"/>
<dbReference type="Proteomes" id="UP000589716">
    <property type="component" value="Unassembled WGS sequence"/>
</dbReference>
<proteinExistence type="predicted"/>
<dbReference type="EMBL" id="JACCKX010000001">
    <property type="protein sequence ID" value="NZA02141.1"/>
    <property type="molecule type" value="Genomic_DNA"/>
</dbReference>
<dbReference type="RefSeq" id="WP_180550499.1">
    <property type="nucleotide sequence ID" value="NZ_JACCKX010000001.1"/>
</dbReference>
<evidence type="ECO:0000256" key="1">
    <source>
        <dbReference type="SAM" id="Phobius"/>
    </source>
</evidence>
<protein>
    <submittedName>
        <fullName evidence="3">IPTL-CTERM sorting domain-containing protein</fullName>
    </submittedName>
</protein>
<evidence type="ECO:0000259" key="2">
    <source>
        <dbReference type="Pfam" id="PF18203"/>
    </source>
</evidence>
<feature type="domain" description="IPTL-CTERM protein sorting" evidence="2">
    <location>
        <begin position="539"/>
        <end position="565"/>
    </location>
</feature>
<keyword evidence="1" id="KW-0812">Transmembrane</keyword>